<dbReference type="CDD" id="cd18081">
    <property type="entry name" value="RlmH-like"/>
    <property type="match status" value="1"/>
</dbReference>
<evidence type="ECO:0000256" key="4">
    <source>
        <dbReference type="ARBA" id="ARBA00038303"/>
    </source>
</evidence>
<reference evidence="6" key="1">
    <citation type="submission" date="2014-11" db="EMBL/GenBank/DDBJ databases">
        <authorList>
            <person name="Otto D Thomas"/>
            <person name="Naeem Raeece"/>
        </authorList>
    </citation>
    <scope>NUCLEOTIDE SEQUENCE</scope>
</reference>
<name>A0A0G4I1Y4_9ALVE</name>
<dbReference type="InterPro" id="IPR003742">
    <property type="entry name" value="RlmH-like"/>
</dbReference>
<gene>
    <name evidence="6" type="ORF">Cvel_10261</name>
</gene>
<evidence type="ECO:0000256" key="3">
    <source>
        <dbReference type="ARBA" id="ARBA00022691"/>
    </source>
</evidence>
<feature type="compositionally biased region" description="Low complexity" evidence="5">
    <location>
        <begin position="133"/>
        <end position="143"/>
    </location>
</feature>
<dbReference type="InterPro" id="IPR029028">
    <property type="entry name" value="Alpha/beta_knot_MTases"/>
</dbReference>
<dbReference type="Pfam" id="PF02590">
    <property type="entry name" value="SPOUT_MTase"/>
    <property type="match status" value="2"/>
</dbReference>
<comment type="similarity">
    <text evidence="4">Belongs to the RNA methyltransferase RlmH family.</text>
</comment>
<dbReference type="GO" id="GO:0032259">
    <property type="term" value="P:methylation"/>
    <property type="evidence" value="ECO:0007669"/>
    <property type="project" value="UniProtKB-KW"/>
</dbReference>
<dbReference type="AlphaFoldDB" id="A0A0G4I1Y4"/>
<dbReference type="HAMAP" id="MF_00658">
    <property type="entry name" value="23SrRNA_methyltr_H"/>
    <property type="match status" value="1"/>
</dbReference>
<proteinExistence type="inferred from homology"/>
<evidence type="ECO:0000256" key="1">
    <source>
        <dbReference type="ARBA" id="ARBA00022603"/>
    </source>
</evidence>
<accession>A0A0G4I1Y4</accession>
<dbReference type="InterPro" id="IPR029026">
    <property type="entry name" value="tRNA_m1G_MTases_N"/>
</dbReference>
<organism evidence="6">
    <name type="scientific">Chromera velia CCMP2878</name>
    <dbReference type="NCBI Taxonomy" id="1169474"/>
    <lineage>
        <taxon>Eukaryota</taxon>
        <taxon>Sar</taxon>
        <taxon>Alveolata</taxon>
        <taxon>Colpodellida</taxon>
        <taxon>Chromeraceae</taxon>
        <taxon>Chromera</taxon>
    </lineage>
</organism>
<feature type="region of interest" description="Disordered" evidence="5">
    <location>
        <begin position="117"/>
        <end position="143"/>
    </location>
</feature>
<dbReference type="GO" id="GO:0006364">
    <property type="term" value="P:rRNA processing"/>
    <property type="evidence" value="ECO:0007669"/>
    <property type="project" value="InterPro"/>
</dbReference>
<evidence type="ECO:0000256" key="2">
    <source>
        <dbReference type="ARBA" id="ARBA00022679"/>
    </source>
</evidence>
<dbReference type="PANTHER" id="PTHR33603:SF1">
    <property type="entry name" value="RIBOSOMAL RNA LARGE SUBUNIT METHYLTRANSFERASE H"/>
    <property type="match status" value="1"/>
</dbReference>
<sequence>MRAEILAVGRKTPGREWQATALEEYQNRLSPFLDLEVVWHRDNDALIQSLKKRQSRGGALVVLDECGASMGSAEFSDFFFEQMVNGGSRVAFVVGAAEGLPEELKQMVYQQAKAGSKSAGGSLKTSNGKKAGGEAAKQQKTGAFKWDPPPKTFSLSRLTFTHEMALVLLAEQIYRANEIRRNSGYHK</sequence>
<evidence type="ECO:0000256" key="5">
    <source>
        <dbReference type="SAM" id="MobiDB-lite"/>
    </source>
</evidence>
<keyword evidence="3" id="KW-0949">S-adenosyl-L-methionine</keyword>
<dbReference type="PIRSF" id="PIRSF004505">
    <property type="entry name" value="MT_bac"/>
    <property type="match status" value="1"/>
</dbReference>
<dbReference type="VEuPathDB" id="CryptoDB:Cvel_10261"/>
<dbReference type="Gene3D" id="3.40.1280.10">
    <property type="match status" value="1"/>
</dbReference>
<keyword evidence="1" id="KW-0489">Methyltransferase</keyword>
<keyword evidence="2" id="KW-0808">Transferase</keyword>
<dbReference type="EMBL" id="CDMZ01004787">
    <property type="protein sequence ID" value="CEM50909.1"/>
    <property type="molecule type" value="Genomic_DNA"/>
</dbReference>
<dbReference type="GO" id="GO:0008168">
    <property type="term" value="F:methyltransferase activity"/>
    <property type="evidence" value="ECO:0007669"/>
    <property type="project" value="UniProtKB-KW"/>
</dbReference>
<dbReference type="PANTHER" id="PTHR33603">
    <property type="entry name" value="METHYLTRANSFERASE"/>
    <property type="match status" value="1"/>
</dbReference>
<evidence type="ECO:0000313" key="6">
    <source>
        <dbReference type="EMBL" id="CEM50909.1"/>
    </source>
</evidence>
<protein>
    <submittedName>
        <fullName evidence="6">Uncharacterized protein</fullName>
    </submittedName>
</protein>
<dbReference type="SUPFAM" id="SSF75217">
    <property type="entry name" value="alpha/beta knot"/>
    <property type="match status" value="2"/>
</dbReference>